<protein>
    <submittedName>
        <fullName evidence="1">Uncharacterized protein</fullName>
    </submittedName>
</protein>
<reference evidence="1" key="1">
    <citation type="submission" date="2023-05" db="EMBL/GenBank/DDBJ databases">
        <authorList>
            <person name="Zhang X."/>
        </authorList>
    </citation>
    <scope>NUCLEOTIDE SEQUENCE</scope>
    <source>
        <strain evidence="1">BD1B2-1</strain>
    </source>
</reference>
<dbReference type="RefSeq" id="WP_314511595.1">
    <property type="nucleotide sequence ID" value="NZ_JASJOU010000004.1"/>
</dbReference>
<dbReference type="InterPro" id="IPR057195">
    <property type="entry name" value="DUF7873"/>
</dbReference>
<accession>A0AAE3UFZ9</accession>
<comment type="caution">
    <text evidence="1">The sequence shown here is derived from an EMBL/GenBank/DDBJ whole genome shotgun (WGS) entry which is preliminary data.</text>
</comment>
<dbReference type="Pfam" id="PF25283">
    <property type="entry name" value="DUF7873"/>
    <property type="match status" value="1"/>
</dbReference>
<name>A0AAE3UFZ9_9BACT</name>
<sequence length="272" mass="31535">MSSKDKSTTKLNVLLAKTDHLQSIFRKLIEDYVKFFKTKQGEFRGERKTYQALPDTVDLPNERKNELVVTTVTEKLDWLVDNSKEYLDALFSQELTNAYGIAKATLVVEGQEWGEFTSLELLRLKSFLENGTLKELYENIPVRNDDEIWENTTEEMYIGRDIFESALLKGDRMTTVKETYILEDPNLSKNLDLKNYTPVTATRDKPTRLGEFTFQKFSGEWSHRQRAELLRRRSVLLTAVIEALKVCNEVEVQKSQLTADKIFSYLHKGKVS</sequence>
<evidence type="ECO:0000313" key="1">
    <source>
        <dbReference type="EMBL" id="MDJ1501887.1"/>
    </source>
</evidence>
<evidence type="ECO:0000313" key="2">
    <source>
        <dbReference type="Proteomes" id="UP001232063"/>
    </source>
</evidence>
<keyword evidence="2" id="KW-1185">Reference proteome</keyword>
<dbReference type="Proteomes" id="UP001232063">
    <property type="component" value="Unassembled WGS sequence"/>
</dbReference>
<organism evidence="1 2">
    <name type="scientific">Xanthocytophaga agilis</name>
    <dbReference type="NCBI Taxonomy" id="3048010"/>
    <lineage>
        <taxon>Bacteria</taxon>
        <taxon>Pseudomonadati</taxon>
        <taxon>Bacteroidota</taxon>
        <taxon>Cytophagia</taxon>
        <taxon>Cytophagales</taxon>
        <taxon>Rhodocytophagaceae</taxon>
        <taxon>Xanthocytophaga</taxon>
    </lineage>
</organism>
<proteinExistence type="predicted"/>
<dbReference type="EMBL" id="JASJOU010000004">
    <property type="protein sequence ID" value="MDJ1501887.1"/>
    <property type="molecule type" value="Genomic_DNA"/>
</dbReference>
<dbReference type="AlphaFoldDB" id="A0AAE3UFZ9"/>
<gene>
    <name evidence="1" type="ORF">QNI22_14565</name>
</gene>